<evidence type="ECO:0000313" key="2">
    <source>
        <dbReference type="Proteomes" id="UP000215633"/>
    </source>
</evidence>
<gene>
    <name evidence="1" type="ORF">CAL24_08410</name>
</gene>
<keyword evidence="2" id="KW-1185">Reference proteome</keyword>
<evidence type="ECO:0000313" key="1">
    <source>
        <dbReference type="EMBL" id="OZI79922.1"/>
    </source>
</evidence>
<protein>
    <submittedName>
        <fullName evidence="1">Uncharacterized protein</fullName>
    </submittedName>
</protein>
<name>A0A261W2G3_9BORD</name>
<proteinExistence type="predicted"/>
<organism evidence="1 2">
    <name type="scientific">Bordetella genomosp. 2</name>
    <dbReference type="NCBI Taxonomy" id="1983456"/>
    <lineage>
        <taxon>Bacteria</taxon>
        <taxon>Pseudomonadati</taxon>
        <taxon>Pseudomonadota</taxon>
        <taxon>Betaproteobacteria</taxon>
        <taxon>Burkholderiales</taxon>
        <taxon>Alcaligenaceae</taxon>
        <taxon>Bordetella</taxon>
    </lineage>
</organism>
<comment type="caution">
    <text evidence="1">The sequence shown here is derived from an EMBL/GenBank/DDBJ whole genome shotgun (WGS) entry which is preliminary data.</text>
</comment>
<dbReference type="EMBL" id="NEVT01000003">
    <property type="protein sequence ID" value="OZI79922.1"/>
    <property type="molecule type" value="Genomic_DNA"/>
</dbReference>
<reference evidence="2" key="1">
    <citation type="submission" date="2017-05" db="EMBL/GenBank/DDBJ databases">
        <title>Complete and WGS of Bordetella genogroups.</title>
        <authorList>
            <person name="Spilker T."/>
            <person name="Lipuma J."/>
        </authorList>
    </citation>
    <scope>NUCLEOTIDE SEQUENCE [LARGE SCALE GENOMIC DNA]</scope>
    <source>
        <strain evidence="2">AU8256</strain>
    </source>
</reference>
<dbReference type="Proteomes" id="UP000215633">
    <property type="component" value="Unassembled WGS sequence"/>
</dbReference>
<dbReference type="RefSeq" id="WP_094806377.1">
    <property type="nucleotide sequence ID" value="NZ_NEVT01000003.1"/>
</dbReference>
<accession>A0A261W2G3</accession>
<dbReference type="AlphaFoldDB" id="A0A261W2G3"/>
<sequence length="483" mass="50907">MAYGVTPDGFVRPRLPEIRQEIVADFTARLRAAGYTGDVQTRPDSILGLLIDTFAERETALWEQAEGVYYAMYPGSAIGVSLDRAVSFTGVRRLGDEKSRGYVVLYGQQGTTVPAGSQISNQLTQTIWATAADAVISAGGAADVSIVPTVAPGATYTVTLDGTPYSYTSDITPTVAEILAGLVAALSTTEYDVSSNGAAVRIQSDGRQAFGVSLSANLTVDQLGTPVLAETLEPMVEEAAPGTLTGIITRINGWDAVNNLQAAAPGRLAENDAELRARYPSGLARLGAATLPSISPNVRDKVQGVTAIKVYQNNTDVVDASGRPPHSLHVVVDGGLDDEIGAAIFQTVAAGIDTHGAVVVTVKDSEGANHDIRFDRPAPVYVWVKAQLTLLPSTEQEFPTDGYAQVAASILATGQAHQISQDVLQQRFYCGIYQTPGIAVVALAFAHSTDPGFMPGPGDYSSDNIAIQEYEVAKFDASRIEVT</sequence>